<name>A0A8J2Z344_9GAMM</name>
<dbReference type="AlphaFoldDB" id="A0A8J2Z344"/>
<feature type="domain" description="TraD/TraG TraM recognition site" evidence="8">
    <location>
        <begin position="590"/>
        <end position="713"/>
    </location>
</feature>
<dbReference type="OrthoDB" id="7817736at2"/>
<evidence type="ECO:0000313" key="10">
    <source>
        <dbReference type="Proteomes" id="UP000636949"/>
    </source>
</evidence>
<feature type="transmembrane region" description="Helical" evidence="7">
    <location>
        <begin position="23"/>
        <end position="49"/>
    </location>
</feature>
<evidence type="ECO:0000256" key="5">
    <source>
        <dbReference type="ARBA" id="ARBA00023136"/>
    </source>
</evidence>
<keyword evidence="10" id="KW-1185">Reference proteome</keyword>
<evidence type="ECO:0000256" key="4">
    <source>
        <dbReference type="ARBA" id="ARBA00022989"/>
    </source>
</evidence>
<reference evidence="9" key="2">
    <citation type="submission" date="2020-09" db="EMBL/GenBank/DDBJ databases">
        <authorList>
            <person name="Sun Q."/>
            <person name="Zhou Y."/>
        </authorList>
    </citation>
    <scope>NUCLEOTIDE SEQUENCE</scope>
    <source>
        <strain evidence="9">CGMCC 1.15758</strain>
    </source>
</reference>
<keyword evidence="3 7" id="KW-0812">Transmembrane</keyword>
<evidence type="ECO:0000256" key="6">
    <source>
        <dbReference type="SAM" id="MobiDB-lite"/>
    </source>
</evidence>
<evidence type="ECO:0000313" key="9">
    <source>
        <dbReference type="EMBL" id="GGF92350.1"/>
    </source>
</evidence>
<dbReference type="EMBL" id="BMJS01000005">
    <property type="protein sequence ID" value="GGF92350.1"/>
    <property type="molecule type" value="Genomic_DNA"/>
</dbReference>
<protein>
    <recommendedName>
        <fullName evidence="8">TraD/TraG TraM recognition site domain-containing protein</fullName>
    </recommendedName>
</protein>
<evidence type="ECO:0000256" key="2">
    <source>
        <dbReference type="ARBA" id="ARBA00022475"/>
    </source>
</evidence>
<keyword evidence="4 7" id="KW-1133">Transmembrane helix</keyword>
<reference evidence="9" key="1">
    <citation type="journal article" date="2014" name="Int. J. Syst. Evol. Microbiol.">
        <title>Complete genome sequence of Corynebacterium casei LMG S-19264T (=DSM 44701T), isolated from a smear-ripened cheese.</title>
        <authorList>
            <consortium name="US DOE Joint Genome Institute (JGI-PGF)"/>
            <person name="Walter F."/>
            <person name="Albersmeier A."/>
            <person name="Kalinowski J."/>
            <person name="Ruckert C."/>
        </authorList>
    </citation>
    <scope>NUCLEOTIDE SEQUENCE</scope>
    <source>
        <strain evidence="9">CGMCC 1.15758</strain>
    </source>
</reference>
<keyword evidence="2" id="KW-1003">Cell membrane</keyword>
<feature type="compositionally biased region" description="Basic and acidic residues" evidence="6">
    <location>
        <begin position="979"/>
        <end position="999"/>
    </location>
</feature>
<sequence length="999" mass="113385">MSEASLSSKTAELHPVLSRASAVLLYVIDVVDYLIRPLIWIADVINAFFHKINMIEVTKNIDNRFTPLFFFDLIAGLFLWVCALLISCDFMLIPFDPFSHTIFVMIIAFWGFLFIRKGVKAWIYQHRLSFIAPEIMTNSQLPTMASKKTAKGYDLFMGTGFKWTAEHRQRLHTFVQQRAKSKWVKKVIAEHMHREFMEARFSDLQMLCNNFDKLMSRLGFPLVPYMAGVPAYHAINSMKEQYIFATLADRASHGFTLGTTGSGKTVSMTSHIVSDIKRDRLTMYGDPKGALDVLINMFCAAYDCGRLEDMIVILLGQHDISAKANLFGNYSDVSQVAGRMTSGMSQKAGDPFTASAWQAINQTAKALDEIGVRPDPASLHFYITRPLELLRRYCESIYPERYPEFKEKVAERTEAILAENELNEKAKPITEIQARNAAIVEFVRNKMDELTDETSGIEIDHIDMVNRIDFELFIVSQKDLQHRDKMINNVFPLFSKINGTKQMTLFSYHTRDRILKAGNGYKQLKEYDAKEILDNPKRNAIVYIGISSLSNKVLSSTIIRSFLADLTNYAGVMNDQGRKVGKHGEGAFIYIDETAEVANDEFIQLLNKARGTGFRISWATQTLKDLAAAYDGSELKAAQVIANSQGWKLIFRIKEYNDAKVICDSFDTIIAQSATQDSGVNDMNGHGFRSSNKDTINSEKVSLLTPELLMSLPNGHAIFINAANQAYKVRFPILKPDNPDFAQDILPNDFIKDGITHPDTKIIRDIMKRVNFIDIDKDEAETILATPIGGHIKRSIESEGESADFDTSHNIQDNDKQDKTQRQTESKTHSNQVSIEQINESVADDKQDDHADMRINPAQLEKWLRFSLREINGKPYRLFYSSSPKEGIYITVDFWEYFCKREKIDDDVDLVIEKAMQADVIDHTVYACQSNSNSSEQFEKVCFYYTSAFKTSAIYQPLSATIRSIRTIKPSNTINQINKDTKGKKAKKDQRSKEEGSHG</sequence>
<dbReference type="Gene3D" id="3.40.50.300">
    <property type="entry name" value="P-loop containing nucleotide triphosphate hydrolases"/>
    <property type="match status" value="2"/>
</dbReference>
<feature type="transmembrane region" description="Helical" evidence="7">
    <location>
        <begin position="69"/>
        <end position="92"/>
    </location>
</feature>
<dbReference type="SUPFAM" id="SSF52540">
    <property type="entry name" value="P-loop containing nucleoside triphosphate hydrolases"/>
    <property type="match status" value="1"/>
</dbReference>
<organism evidence="9 10">
    <name type="scientific">Cysteiniphilum litorale</name>
    <dbReference type="NCBI Taxonomy" id="2056700"/>
    <lineage>
        <taxon>Bacteria</taxon>
        <taxon>Pseudomonadati</taxon>
        <taxon>Pseudomonadota</taxon>
        <taxon>Gammaproteobacteria</taxon>
        <taxon>Thiotrichales</taxon>
        <taxon>Fastidiosibacteraceae</taxon>
        <taxon>Cysteiniphilum</taxon>
    </lineage>
</organism>
<feature type="transmembrane region" description="Helical" evidence="7">
    <location>
        <begin position="98"/>
        <end position="115"/>
    </location>
</feature>
<feature type="region of interest" description="Disordered" evidence="6">
    <location>
        <begin position="798"/>
        <end position="835"/>
    </location>
</feature>
<dbReference type="InterPro" id="IPR027417">
    <property type="entry name" value="P-loop_NTPase"/>
</dbReference>
<comment type="caution">
    <text evidence="9">The sequence shown here is derived from an EMBL/GenBank/DDBJ whole genome shotgun (WGS) entry which is preliminary data.</text>
</comment>
<dbReference type="InterPro" id="IPR051539">
    <property type="entry name" value="T4SS-coupling_protein"/>
</dbReference>
<feature type="region of interest" description="Disordered" evidence="6">
    <location>
        <begin position="973"/>
        <end position="999"/>
    </location>
</feature>
<dbReference type="PANTHER" id="PTHR37937">
    <property type="entry name" value="CONJUGATIVE TRANSFER: DNA TRANSPORT"/>
    <property type="match status" value="1"/>
</dbReference>
<evidence type="ECO:0000256" key="3">
    <source>
        <dbReference type="ARBA" id="ARBA00022692"/>
    </source>
</evidence>
<dbReference type="PANTHER" id="PTHR37937:SF1">
    <property type="entry name" value="CONJUGATIVE TRANSFER: DNA TRANSPORT"/>
    <property type="match status" value="1"/>
</dbReference>
<evidence type="ECO:0000259" key="8">
    <source>
        <dbReference type="Pfam" id="PF12696"/>
    </source>
</evidence>
<accession>A0A8J2Z344</accession>
<evidence type="ECO:0000256" key="1">
    <source>
        <dbReference type="ARBA" id="ARBA00004651"/>
    </source>
</evidence>
<dbReference type="GO" id="GO:0005886">
    <property type="term" value="C:plasma membrane"/>
    <property type="evidence" value="ECO:0007669"/>
    <property type="project" value="UniProtKB-SubCell"/>
</dbReference>
<dbReference type="InterPro" id="IPR032689">
    <property type="entry name" value="TraG-D_C"/>
</dbReference>
<dbReference type="Pfam" id="PF12696">
    <property type="entry name" value="TraG-D_C"/>
    <property type="match status" value="1"/>
</dbReference>
<feature type="compositionally biased region" description="Basic and acidic residues" evidence="6">
    <location>
        <begin position="812"/>
        <end position="828"/>
    </location>
</feature>
<gene>
    <name evidence="9" type="ORF">GCM10010995_06900</name>
</gene>
<proteinExistence type="predicted"/>
<keyword evidence="5 7" id="KW-0472">Membrane</keyword>
<dbReference type="Proteomes" id="UP000636949">
    <property type="component" value="Unassembled WGS sequence"/>
</dbReference>
<evidence type="ECO:0000256" key="7">
    <source>
        <dbReference type="SAM" id="Phobius"/>
    </source>
</evidence>
<dbReference type="RefSeq" id="WP_117002056.1">
    <property type="nucleotide sequence ID" value="NZ_BMJS01000005.1"/>
</dbReference>
<comment type="subcellular location">
    <subcellularLocation>
        <location evidence="1">Cell membrane</location>
        <topology evidence="1">Multi-pass membrane protein</topology>
    </subcellularLocation>
</comment>